<feature type="compositionally biased region" description="Polar residues" evidence="1">
    <location>
        <begin position="42"/>
        <end position="55"/>
    </location>
</feature>
<comment type="caution">
    <text evidence="2">The sequence shown here is derived from an EMBL/GenBank/DDBJ whole genome shotgun (WGS) entry which is preliminary data.</text>
</comment>
<evidence type="ECO:0000313" key="2">
    <source>
        <dbReference type="EMBL" id="KAF9072146.1"/>
    </source>
</evidence>
<gene>
    <name evidence="2" type="ORF">BDP27DRAFT_1418288</name>
</gene>
<dbReference type="EMBL" id="JADNRY010000026">
    <property type="protein sequence ID" value="KAF9072146.1"/>
    <property type="molecule type" value="Genomic_DNA"/>
</dbReference>
<feature type="compositionally biased region" description="Low complexity" evidence="1">
    <location>
        <begin position="12"/>
        <end position="21"/>
    </location>
</feature>
<dbReference type="AlphaFoldDB" id="A0A9P5PZA9"/>
<feature type="region of interest" description="Disordered" evidence="1">
    <location>
        <begin position="1"/>
        <end position="183"/>
    </location>
</feature>
<reference evidence="2" key="1">
    <citation type="submission" date="2020-11" db="EMBL/GenBank/DDBJ databases">
        <authorList>
            <consortium name="DOE Joint Genome Institute"/>
            <person name="Ahrendt S."/>
            <person name="Riley R."/>
            <person name="Andreopoulos W."/>
            <person name="Labutti K."/>
            <person name="Pangilinan J."/>
            <person name="Ruiz-Duenas F.J."/>
            <person name="Barrasa J.M."/>
            <person name="Sanchez-Garcia M."/>
            <person name="Camarero S."/>
            <person name="Miyauchi S."/>
            <person name="Serrano A."/>
            <person name="Linde D."/>
            <person name="Babiker R."/>
            <person name="Drula E."/>
            <person name="Ayuso-Fernandez I."/>
            <person name="Pacheco R."/>
            <person name="Padilla G."/>
            <person name="Ferreira P."/>
            <person name="Barriuso J."/>
            <person name="Kellner H."/>
            <person name="Castanera R."/>
            <person name="Alfaro M."/>
            <person name="Ramirez L."/>
            <person name="Pisabarro A.G."/>
            <person name="Kuo A."/>
            <person name="Tritt A."/>
            <person name="Lipzen A."/>
            <person name="He G."/>
            <person name="Yan M."/>
            <person name="Ng V."/>
            <person name="Cullen D."/>
            <person name="Martin F."/>
            <person name="Rosso M.-N."/>
            <person name="Henrissat B."/>
            <person name="Hibbett D."/>
            <person name="Martinez A.T."/>
            <person name="Grigoriev I.V."/>
        </authorList>
    </citation>
    <scope>NUCLEOTIDE SEQUENCE</scope>
    <source>
        <strain evidence="2">AH 40177</strain>
    </source>
</reference>
<dbReference type="OrthoDB" id="2686745at2759"/>
<keyword evidence="3" id="KW-1185">Reference proteome</keyword>
<name>A0A9P5PZA9_9AGAR</name>
<organism evidence="2 3">
    <name type="scientific">Rhodocollybia butyracea</name>
    <dbReference type="NCBI Taxonomy" id="206335"/>
    <lineage>
        <taxon>Eukaryota</taxon>
        <taxon>Fungi</taxon>
        <taxon>Dikarya</taxon>
        <taxon>Basidiomycota</taxon>
        <taxon>Agaricomycotina</taxon>
        <taxon>Agaricomycetes</taxon>
        <taxon>Agaricomycetidae</taxon>
        <taxon>Agaricales</taxon>
        <taxon>Marasmiineae</taxon>
        <taxon>Omphalotaceae</taxon>
        <taxon>Rhodocollybia</taxon>
    </lineage>
</organism>
<evidence type="ECO:0000256" key="1">
    <source>
        <dbReference type="SAM" id="MobiDB-lite"/>
    </source>
</evidence>
<protein>
    <submittedName>
        <fullName evidence="2">Uncharacterized protein</fullName>
    </submittedName>
</protein>
<proteinExistence type="predicted"/>
<evidence type="ECO:0000313" key="3">
    <source>
        <dbReference type="Proteomes" id="UP000772434"/>
    </source>
</evidence>
<feature type="compositionally biased region" description="Polar residues" evidence="1">
    <location>
        <begin position="111"/>
        <end position="134"/>
    </location>
</feature>
<accession>A0A9P5PZA9</accession>
<sequence length="284" mass="31878">MSSHYRRRTFLPSVSSPGPTRSPRRSARGLSPYPHSPYPEYQPSNTGSDHSYSSEQHSDYIFCNYLDDKNQEQPQTKKVVHFQRSSTPGPFGASRDRQRSSTPGPSGVSRDCQQSSTPVPSGPSQDHQRSSTPVPSGPSRDRQRSSTPVPSEAPREQTDESDSNIDNKVPKPPGEVGRPGRGGYNLRVQLQWTDEKYDKIKAFINKLVNDKLDCTISITQQIATKLEAVQAQAISKYPLLDEYRDHWVLNDFIKNRLKVCKAALHKEELEKVAAEAQKKGKMKT</sequence>
<dbReference type="Proteomes" id="UP000772434">
    <property type="component" value="Unassembled WGS sequence"/>
</dbReference>